<accession>A0AAV4LWW6</accession>
<dbReference type="EMBL" id="BPLF01000003">
    <property type="protein sequence ID" value="GIX64307.1"/>
    <property type="molecule type" value="Genomic_DNA"/>
</dbReference>
<protein>
    <submittedName>
        <fullName evidence="2">Uncharacterized protein</fullName>
    </submittedName>
</protein>
<name>A0AAV4LWW6_BABCB</name>
<dbReference type="RefSeq" id="XP_067716376.1">
    <property type="nucleotide sequence ID" value="XM_067860275.1"/>
</dbReference>
<feature type="region of interest" description="Disordered" evidence="1">
    <location>
        <begin position="342"/>
        <end position="370"/>
    </location>
</feature>
<comment type="caution">
    <text evidence="2">The sequence shown here is derived from an EMBL/GenBank/DDBJ whole genome shotgun (WGS) entry which is preliminary data.</text>
</comment>
<feature type="region of interest" description="Disordered" evidence="1">
    <location>
        <begin position="1"/>
        <end position="33"/>
    </location>
</feature>
<feature type="region of interest" description="Disordered" evidence="1">
    <location>
        <begin position="425"/>
        <end position="493"/>
    </location>
</feature>
<evidence type="ECO:0000256" key="1">
    <source>
        <dbReference type="SAM" id="MobiDB-lite"/>
    </source>
</evidence>
<proteinExistence type="predicted"/>
<dbReference type="AlphaFoldDB" id="A0AAV4LWW6"/>
<feature type="compositionally biased region" description="Basic and acidic residues" evidence="1">
    <location>
        <begin position="361"/>
        <end position="370"/>
    </location>
</feature>
<organism evidence="2 3">
    <name type="scientific">Babesia caballi</name>
    <dbReference type="NCBI Taxonomy" id="5871"/>
    <lineage>
        <taxon>Eukaryota</taxon>
        <taxon>Sar</taxon>
        <taxon>Alveolata</taxon>
        <taxon>Apicomplexa</taxon>
        <taxon>Aconoidasida</taxon>
        <taxon>Piroplasmida</taxon>
        <taxon>Babesiidae</taxon>
        <taxon>Babesia</taxon>
    </lineage>
</organism>
<gene>
    <name evidence="2" type="ORF">BcabD6B2_37420</name>
</gene>
<evidence type="ECO:0000313" key="3">
    <source>
        <dbReference type="Proteomes" id="UP001497744"/>
    </source>
</evidence>
<sequence length="493" mass="51173">MGAFGGEARTRAAARSKVDGSGKLRLPQPGQGSGLDEDARVLYVVVLVDLVDTLLRTQQVLVVAVLGAKPTLGVLKGVHHRGGARRAAQAVQALRAGRGAVGGEQPARLGQRRAHAGALHGRALLLVGEARSVHALCRSAEEVGNRYLQPGQPEVARVLQQGPAQGGVRGKGDVAVAQVVQDVGEPGAVTVDEDGGRGRGAVVCDQEEIVAHGAGGRVVGQVGEELAEVHGETRPLVGEQRSVRGHVRAAAHVELHYAAEAGDVLGGGLGGLQAAAHRAVGAEGAQMALGALLLGAVYHISECVRRERAADGRQRQLLPLGQLGVRRTTQGDEAAVEEVVQRPVHGGEGDVADHSGSQTLVERREGSYRAGASEELHGAQGKVGLLVGPQALQRLHGEQSGHAPQNAGSRRTHVALQRVVRDEEDRLASHDVQHSEVEPGEEAAQPSGGVDVPSNADCGNAPSQPLQLRVEVPVVANHVRRDAKRGDKQPLAG</sequence>
<dbReference type="GeneID" id="94195788"/>
<evidence type="ECO:0000313" key="2">
    <source>
        <dbReference type="EMBL" id="GIX64307.1"/>
    </source>
</evidence>
<reference evidence="2 3" key="1">
    <citation type="submission" date="2021-06" db="EMBL/GenBank/DDBJ databases">
        <title>Genome sequence of Babesia caballi.</title>
        <authorList>
            <person name="Yamagishi J."/>
            <person name="Kidaka T."/>
            <person name="Ochi A."/>
        </authorList>
    </citation>
    <scope>NUCLEOTIDE SEQUENCE [LARGE SCALE GENOMIC DNA]</scope>
    <source>
        <strain evidence="2">USDA-D6B2</strain>
    </source>
</reference>
<feature type="compositionally biased region" description="Basic and acidic residues" evidence="1">
    <location>
        <begin position="425"/>
        <end position="437"/>
    </location>
</feature>
<keyword evidence="3" id="KW-1185">Reference proteome</keyword>
<feature type="compositionally biased region" description="Basic and acidic residues" evidence="1">
    <location>
        <begin position="484"/>
        <end position="493"/>
    </location>
</feature>
<dbReference type="Proteomes" id="UP001497744">
    <property type="component" value="Unassembled WGS sequence"/>
</dbReference>